<proteinExistence type="predicted"/>
<dbReference type="EMBL" id="CP002355">
    <property type="protein sequence ID" value="ADR33949.1"/>
    <property type="molecule type" value="Genomic_DNA"/>
</dbReference>
<evidence type="ECO:0000256" key="1">
    <source>
        <dbReference type="SAM" id="MobiDB-lite"/>
    </source>
</evidence>
<evidence type="ECO:0008006" key="4">
    <source>
        <dbReference type="Google" id="ProtNLM"/>
    </source>
</evidence>
<reference evidence="2 3" key="1">
    <citation type="journal article" date="2012" name="Stand. Genomic Sci.">
        <title>Complete genome sequence of the sulfur compounds oxidizing chemolithoautotroph Sulfuricurvum kujiense type strain (YK-1(T)).</title>
        <authorList>
            <person name="Han C."/>
            <person name="Kotsyurbenko O."/>
            <person name="Chertkov O."/>
            <person name="Held B."/>
            <person name="Lapidus A."/>
            <person name="Nolan M."/>
            <person name="Lucas S."/>
            <person name="Hammon N."/>
            <person name="Deshpande S."/>
            <person name="Cheng J.F."/>
            <person name="Tapia R."/>
            <person name="Goodwin L.A."/>
            <person name="Pitluck S."/>
            <person name="Liolios K."/>
            <person name="Pagani I."/>
            <person name="Ivanova N."/>
            <person name="Mavromatis K."/>
            <person name="Mikhailova N."/>
            <person name="Pati A."/>
            <person name="Chen A."/>
            <person name="Palaniappan K."/>
            <person name="Land M."/>
            <person name="Hauser L."/>
            <person name="Chang Y.J."/>
            <person name="Jeffries C.D."/>
            <person name="Brambilla E.M."/>
            <person name="Rohde M."/>
            <person name="Spring S."/>
            <person name="Sikorski J."/>
            <person name="Goker M."/>
            <person name="Woyke T."/>
            <person name="Bristow J."/>
            <person name="Eisen J.A."/>
            <person name="Markowitz V."/>
            <person name="Hugenholtz P."/>
            <person name="Kyrpides N.C."/>
            <person name="Klenk H.P."/>
            <person name="Detter J.C."/>
        </authorList>
    </citation>
    <scope>NUCLEOTIDE SEQUENCE [LARGE SCALE GENOMIC DNA]</scope>
    <source>
        <strain evidence="3">ATCC BAA-921 / DSM 16994 / JCM 11577 / YK-1</strain>
    </source>
</reference>
<dbReference type="RefSeq" id="WP_013460146.1">
    <property type="nucleotide sequence ID" value="NC_014762.1"/>
</dbReference>
<feature type="compositionally biased region" description="Basic and acidic residues" evidence="1">
    <location>
        <begin position="52"/>
        <end position="66"/>
    </location>
</feature>
<dbReference type="Proteomes" id="UP000008721">
    <property type="component" value="Chromosome"/>
</dbReference>
<accession>E4TY29</accession>
<dbReference type="Pfam" id="PF10116">
    <property type="entry name" value="Host_attach"/>
    <property type="match status" value="1"/>
</dbReference>
<organism evidence="2 3">
    <name type="scientific">Sulfuricurvum kujiense (strain ATCC BAA-921 / DSM 16994 / JCM 11577 / YK-1)</name>
    <dbReference type="NCBI Taxonomy" id="709032"/>
    <lineage>
        <taxon>Bacteria</taxon>
        <taxon>Pseudomonadati</taxon>
        <taxon>Campylobacterota</taxon>
        <taxon>Epsilonproteobacteria</taxon>
        <taxon>Campylobacterales</taxon>
        <taxon>Sulfurimonadaceae</taxon>
        <taxon>Sulfuricurvum</taxon>
    </lineage>
</organism>
<keyword evidence="3" id="KW-1185">Reference proteome</keyword>
<dbReference type="AlphaFoldDB" id="E4TY29"/>
<gene>
    <name evidence="2" type="ordered locus">Sulku_1286</name>
</gene>
<dbReference type="KEGG" id="sku:Sulku_1286"/>
<dbReference type="HOGENOM" id="CLU_1834151_0_0_7"/>
<dbReference type="eggNOG" id="ENOG50339U1">
    <property type="taxonomic scope" value="Bacteria"/>
</dbReference>
<feature type="region of interest" description="Disordered" evidence="1">
    <location>
        <begin position="47"/>
        <end position="66"/>
    </location>
</feature>
<name>E4TY29_SULKY</name>
<sequence length="140" mass="16012">MEYNGKYLIVADMGELKCYQVKWIEETDRYHLELQYDLDYIEGRQTPGETLSDGRGRFRHESGDDHGVEHESQQRLIHHIANDISVFLADIPEKSCYLAFPAKHHNELISALSKSAQNALAKNIAADLVKCPVEDLISHF</sequence>
<protein>
    <recommendedName>
        <fullName evidence="4">Host attachment protein</fullName>
    </recommendedName>
</protein>
<dbReference type="OrthoDB" id="5334374at2"/>
<dbReference type="InterPro" id="IPR019291">
    <property type="entry name" value="Host_attachment_protein"/>
</dbReference>
<evidence type="ECO:0000313" key="3">
    <source>
        <dbReference type="Proteomes" id="UP000008721"/>
    </source>
</evidence>
<evidence type="ECO:0000313" key="2">
    <source>
        <dbReference type="EMBL" id="ADR33949.1"/>
    </source>
</evidence>
<dbReference type="STRING" id="709032.Sulku_1286"/>